<name>A0A166X788_9AGAM</name>
<dbReference type="AlphaFoldDB" id="A0A166X788"/>
<accession>A0A166X788</accession>
<dbReference type="SUPFAM" id="SSF54897">
    <property type="entry name" value="Protease propeptides/inhibitors"/>
    <property type="match status" value="1"/>
</dbReference>
<sequence length="83" mass="8874">MSTPTRYLVTFKDDVTTDQIAAFRSGLGKNVLGTSNANVKEINTRLVKGFSAALTDGELNEFKSFGDSSPIASIEVDSVVTTQ</sequence>
<dbReference type="Proteomes" id="UP000076532">
    <property type="component" value="Unassembled WGS sequence"/>
</dbReference>
<evidence type="ECO:0000313" key="2">
    <source>
        <dbReference type="Proteomes" id="UP000076532"/>
    </source>
</evidence>
<proteinExistence type="predicted"/>
<evidence type="ECO:0008006" key="3">
    <source>
        <dbReference type="Google" id="ProtNLM"/>
    </source>
</evidence>
<keyword evidence="2" id="KW-1185">Reference proteome</keyword>
<dbReference type="OrthoDB" id="5518345at2759"/>
<dbReference type="Gene3D" id="3.30.70.80">
    <property type="entry name" value="Peptidase S8 propeptide/proteinase inhibitor I9"/>
    <property type="match status" value="1"/>
</dbReference>
<organism evidence="1 2">
    <name type="scientific">Athelia psychrophila</name>
    <dbReference type="NCBI Taxonomy" id="1759441"/>
    <lineage>
        <taxon>Eukaryota</taxon>
        <taxon>Fungi</taxon>
        <taxon>Dikarya</taxon>
        <taxon>Basidiomycota</taxon>
        <taxon>Agaricomycotina</taxon>
        <taxon>Agaricomycetes</taxon>
        <taxon>Agaricomycetidae</taxon>
        <taxon>Atheliales</taxon>
        <taxon>Atheliaceae</taxon>
        <taxon>Athelia</taxon>
    </lineage>
</organism>
<dbReference type="EMBL" id="KV417480">
    <property type="protein sequence ID" value="KZP34493.1"/>
    <property type="molecule type" value="Genomic_DNA"/>
</dbReference>
<protein>
    <recommendedName>
        <fullName evidence="3">Inhibitor I9 domain-containing protein</fullName>
    </recommendedName>
</protein>
<gene>
    <name evidence="1" type="ORF">FIBSPDRAFT_942615</name>
</gene>
<dbReference type="InterPro" id="IPR037045">
    <property type="entry name" value="S8pro/Inhibitor_I9_sf"/>
</dbReference>
<reference evidence="1 2" key="1">
    <citation type="journal article" date="2016" name="Mol. Biol. Evol.">
        <title>Comparative Genomics of Early-Diverging Mushroom-Forming Fungi Provides Insights into the Origins of Lignocellulose Decay Capabilities.</title>
        <authorList>
            <person name="Nagy L.G."/>
            <person name="Riley R."/>
            <person name="Tritt A."/>
            <person name="Adam C."/>
            <person name="Daum C."/>
            <person name="Floudas D."/>
            <person name="Sun H."/>
            <person name="Yadav J.S."/>
            <person name="Pangilinan J."/>
            <person name="Larsson K.H."/>
            <person name="Matsuura K."/>
            <person name="Barry K."/>
            <person name="Labutti K."/>
            <person name="Kuo R."/>
            <person name="Ohm R.A."/>
            <person name="Bhattacharya S.S."/>
            <person name="Shirouzu T."/>
            <person name="Yoshinaga Y."/>
            <person name="Martin F.M."/>
            <person name="Grigoriev I.V."/>
            <person name="Hibbett D.S."/>
        </authorList>
    </citation>
    <scope>NUCLEOTIDE SEQUENCE [LARGE SCALE GENOMIC DNA]</scope>
    <source>
        <strain evidence="1 2">CBS 109695</strain>
    </source>
</reference>
<evidence type="ECO:0000313" key="1">
    <source>
        <dbReference type="EMBL" id="KZP34493.1"/>
    </source>
</evidence>